<dbReference type="EMBL" id="MTBD01000005">
    <property type="protein sequence ID" value="PRP72109.1"/>
    <property type="molecule type" value="Genomic_DNA"/>
</dbReference>
<proteinExistence type="predicted"/>
<organism evidence="1 2">
    <name type="scientific">Chromobacterium amazonense</name>
    <dbReference type="NCBI Taxonomy" id="1382803"/>
    <lineage>
        <taxon>Bacteria</taxon>
        <taxon>Pseudomonadati</taxon>
        <taxon>Pseudomonadota</taxon>
        <taxon>Betaproteobacteria</taxon>
        <taxon>Neisseriales</taxon>
        <taxon>Chromobacteriaceae</taxon>
        <taxon>Chromobacterium</taxon>
    </lineage>
</organism>
<name>A0A2S9X8Q8_9NEIS</name>
<evidence type="ECO:0000313" key="1">
    <source>
        <dbReference type="EMBL" id="PRP72109.1"/>
    </source>
</evidence>
<comment type="caution">
    <text evidence="1">The sequence shown here is derived from an EMBL/GenBank/DDBJ whole genome shotgun (WGS) entry which is preliminary data.</text>
</comment>
<gene>
    <name evidence="1" type="ORF">BUE93_02955</name>
</gene>
<dbReference type="Proteomes" id="UP000239469">
    <property type="component" value="Unassembled WGS sequence"/>
</dbReference>
<dbReference type="AlphaFoldDB" id="A0A2S9X8Q8"/>
<protein>
    <submittedName>
        <fullName evidence="1">Uncharacterized protein</fullName>
    </submittedName>
</protein>
<reference evidence="1 2" key="1">
    <citation type="submission" date="2017-01" db="EMBL/GenBank/DDBJ databases">
        <title>New insights into the genetic diversity of Chromobacterium isolated from tropical freshwater lake.</title>
        <authorList>
            <person name="Santos A.B."/>
            <person name="Nascimento A.M."/>
            <person name="Da Silva P.C."/>
        </authorList>
    </citation>
    <scope>NUCLEOTIDE SEQUENCE [LARGE SCALE GENOMIC DNA]</scope>
    <source>
        <strain evidence="1 2">56AF</strain>
    </source>
</reference>
<sequence>MLLTRVSINWVLSASSRASGEICVSTLPGIAALPVVTGLAASERGLVATGEDDELIALSMGCLHLADWQD</sequence>
<accession>A0A2S9X8Q8</accession>
<evidence type="ECO:0000313" key="2">
    <source>
        <dbReference type="Proteomes" id="UP000239469"/>
    </source>
</evidence>